<proteinExistence type="predicted"/>
<dbReference type="CDD" id="cd00200">
    <property type="entry name" value="WD40"/>
    <property type="match status" value="1"/>
</dbReference>
<evidence type="ECO:0000313" key="5">
    <source>
        <dbReference type="EMBL" id="GAA5801852.1"/>
    </source>
</evidence>
<dbReference type="InterPro" id="IPR001680">
    <property type="entry name" value="WD40_rpt"/>
</dbReference>
<evidence type="ECO:0000256" key="1">
    <source>
        <dbReference type="ARBA" id="ARBA00022574"/>
    </source>
</evidence>
<evidence type="ECO:0000256" key="3">
    <source>
        <dbReference type="PROSITE-ProRule" id="PRU00221"/>
    </source>
</evidence>
<feature type="domain" description="F-box" evidence="4">
    <location>
        <begin position="81"/>
        <end position="128"/>
    </location>
</feature>
<feature type="repeat" description="WD" evidence="3">
    <location>
        <begin position="334"/>
        <end position="373"/>
    </location>
</feature>
<dbReference type="PROSITE" id="PS00678">
    <property type="entry name" value="WD_REPEATS_1"/>
    <property type="match status" value="5"/>
</dbReference>
<dbReference type="InterPro" id="IPR015943">
    <property type="entry name" value="WD40/YVTN_repeat-like_dom_sf"/>
</dbReference>
<organism evidence="5 6">
    <name type="scientific">Helicostylum pulchrum</name>
    <dbReference type="NCBI Taxonomy" id="562976"/>
    <lineage>
        <taxon>Eukaryota</taxon>
        <taxon>Fungi</taxon>
        <taxon>Fungi incertae sedis</taxon>
        <taxon>Mucoromycota</taxon>
        <taxon>Mucoromycotina</taxon>
        <taxon>Mucoromycetes</taxon>
        <taxon>Mucorales</taxon>
        <taxon>Mucorineae</taxon>
        <taxon>Mucoraceae</taxon>
        <taxon>Helicostylum</taxon>
    </lineage>
</organism>
<dbReference type="PANTHER" id="PTHR14604">
    <property type="entry name" value="WD40 REPEAT PF20"/>
    <property type="match status" value="1"/>
</dbReference>
<dbReference type="PROSITE" id="PS50294">
    <property type="entry name" value="WD_REPEATS_REGION"/>
    <property type="match status" value="6"/>
</dbReference>
<dbReference type="Gene3D" id="2.130.10.10">
    <property type="entry name" value="YVTN repeat-like/Quinoprotein amine dehydrogenase"/>
    <property type="match status" value="1"/>
</dbReference>
<keyword evidence="2" id="KW-0677">Repeat</keyword>
<dbReference type="InterPro" id="IPR036322">
    <property type="entry name" value="WD40_repeat_dom_sf"/>
</dbReference>
<dbReference type="Proteomes" id="UP001476247">
    <property type="component" value="Unassembled WGS sequence"/>
</dbReference>
<keyword evidence="1 3" id="KW-0853">WD repeat</keyword>
<dbReference type="SUPFAM" id="SSF50978">
    <property type="entry name" value="WD40 repeat-like"/>
    <property type="match status" value="1"/>
</dbReference>
<sequence length="509" mass="57133">MTDDLSPPATPPSASPIPHRLDLSSSLCLTNSEQDQLSHLKTSFHLLNGVQKQFFLYEIINSCDNTQLTFLNGLIEPRLKVDFLKELPPELALHILSYIDVPSTLSRANCVSKYWNSLIRDENLWKSLCKSHQYNNSVGSYRDYFKRKYSIASAWNQGGKVTTVDGGFSHGLVTSLQFDEKYTVVGCDNHRIEVFDTNSGKKIKTLEGHEGGVWALQFIGGNEHDPERILLSGGCDRDVRVWDLNRGKLRHVLRGHTSTVRCLKIRDKRIAVTGSRDTTLRVWDIKRGTLLHVLLGHQASVRCVDIHNDIAVSGSYDSTARIWDLKSGQCKHVLIGHVSQIYTIVTNGTIIATGSLDAHIRIWSVETGECLSTLHGHTSLVGQLQLSGTTLVSGGADGCLRVWDMETFECIQQFSAHDNSITCLQFDDQHILSAANDGKVKLWDIKRGRLLRNFTQPSKIVWKIQFNDTKAVVLMQRQRSDTSIDEGKTVMEIHDFDLSSNHIIDDTLQ</sequence>
<dbReference type="SMART" id="SM00256">
    <property type="entry name" value="FBOX"/>
    <property type="match status" value="1"/>
</dbReference>
<dbReference type="PANTHER" id="PTHR14604:SF4">
    <property type="entry name" value="F-BOX DOMAIN-CONTAINING PROTEIN"/>
    <property type="match status" value="1"/>
</dbReference>
<evidence type="ECO:0000256" key="2">
    <source>
        <dbReference type="ARBA" id="ARBA00022737"/>
    </source>
</evidence>
<dbReference type="PRINTS" id="PR00320">
    <property type="entry name" value="GPROTEINBRPT"/>
</dbReference>
<accession>A0ABP9Y4G2</accession>
<dbReference type="Pfam" id="PF12937">
    <property type="entry name" value="F-box-like"/>
    <property type="match status" value="1"/>
</dbReference>
<gene>
    <name evidence="5" type="ORF">HPULCUR_007307</name>
</gene>
<dbReference type="InterPro" id="IPR050995">
    <property type="entry name" value="WD-F-box_domain-protein"/>
</dbReference>
<dbReference type="Gene3D" id="1.20.1280.50">
    <property type="match status" value="1"/>
</dbReference>
<dbReference type="PROSITE" id="PS50181">
    <property type="entry name" value="FBOX"/>
    <property type="match status" value="1"/>
</dbReference>
<keyword evidence="6" id="KW-1185">Reference proteome</keyword>
<protein>
    <recommendedName>
        <fullName evidence="4">F-box domain-containing protein</fullName>
    </recommendedName>
</protein>
<dbReference type="InterPro" id="IPR020472">
    <property type="entry name" value="WD40_PAC1"/>
</dbReference>
<feature type="repeat" description="WD" evidence="3">
    <location>
        <begin position="294"/>
        <end position="333"/>
    </location>
</feature>
<feature type="repeat" description="WD" evidence="3">
    <location>
        <begin position="206"/>
        <end position="252"/>
    </location>
</feature>
<dbReference type="SUPFAM" id="SSF81383">
    <property type="entry name" value="F-box domain"/>
    <property type="match status" value="1"/>
</dbReference>
<comment type="caution">
    <text evidence="5">The sequence shown here is derived from an EMBL/GenBank/DDBJ whole genome shotgun (WGS) entry which is preliminary data.</text>
</comment>
<dbReference type="InterPro" id="IPR001810">
    <property type="entry name" value="F-box_dom"/>
</dbReference>
<evidence type="ECO:0000259" key="4">
    <source>
        <dbReference type="PROSITE" id="PS50181"/>
    </source>
</evidence>
<dbReference type="EMBL" id="BAABUJ010000020">
    <property type="protein sequence ID" value="GAA5801852.1"/>
    <property type="molecule type" value="Genomic_DNA"/>
</dbReference>
<dbReference type="InterPro" id="IPR036047">
    <property type="entry name" value="F-box-like_dom_sf"/>
</dbReference>
<dbReference type="SMART" id="SM00320">
    <property type="entry name" value="WD40"/>
    <property type="match status" value="7"/>
</dbReference>
<dbReference type="Pfam" id="PF00400">
    <property type="entry name" value="WD40"/>
    <property type="match status" value="6"/>
</dbReference>
<reference evidence="5 6" key="1">
    <citation type="submission" date="2024-04" db="EMBL/GenBank/DDBJ databases">
        <title>genome sequences of Mucor flavus KT1a and Helicostylum pulchrum KT1b strains isolation_sourced from the surface of a dry-aged beef.</title>
        <authorList>
            <person name="Toyotome T."/>
            <person name="Hosono M."/>
            <person name="Torimaru M."/>
            <person name="Fukuda K."/>
            <person name="Mikami N."/>
        </authorList>
    </citation>
    <scope>NUCLEOTIDE SEQUENCE [LARGE SCALE GENOMIC DNA]</scope>
    <source>
        <strain evidence="5 6">KT1b</strain>
    </source>
</reference>
<evidence type="ECO:0000313" key="6">
    <source>
        <dbReference type="Proteomes" id="UP001476247"/>
    </source>
</evidence>
<feature type="repeat" description="WD" evidence="3">
    <location>
        <begin position="414"/>
        <end position="453"/>
    </location>
</feature>
<feature type="repeat" description="WD" evidence="3">
    <location>
        <begin position="253"/>
        <end position="293"/>
    </location>
</feature>
<name>A0ABP9Y4G2_9FUNG</name>
<dbReference type="InterPro" id="IPR019775">
    <property type="entry name" value="WD40_repeat_CS"/>
</dbReference>
<dbReference type="PROSITE" id="PS50082">
    <property type="entry name" value="WD_REPEATS_2"/>
    <property type="match status" value="6"/>
</dbReference>
<feature type="repeat" description="WD" evidence="3">
    <location>
        <begin position="374"/>
        <end position="413"/>
    </location>
</feature>